<evidence type="ECO:0000313" key="2">
    <source>
        <dbReference type="EMBL" id="KAH0573846.1"/>
    </source>
</evidence>
<feature type="transmembrane region" description="Helical" evidence="1">
    <location>
        <begin position="496"/>
        <end position="521"/>
    </location>
</feature>
<dbReference type="Proteomes" id="UP000018208">
    <property type="component" value="Unassembled WGS sequence"/>
</dbReference>
<keyword evidence="3" id="KW-1185">Reference proteome</keyword>
<accession>A0A9P8RYN7</accession>
<keyword evidence="1" id="KW-1133">Transmembrane helix</keyword>
<dbReference type="GeneID" id="94297804"/>
<keyword evidence="1" id="KW-0472">Membrane</keyword>
<dbReference type="KEGG" id="ssao:94297804"/>
<dbReference type="AlphaFoldDB" id="A0A9P8RYN7"/>
<dbReference type="RefSeq" id="XP_067764619.1">
    <property type="nucleotide sequence ID" value="XM_067907645.1"/>
</dbReference>
<protein>
    <submittedName>
        <fullName evidence="2">Uncharacterized protein</fullName>
    </submittedName>
</protein>
<organism evidence="2 3">
    <name type="scientific">Spironucleus salmonicida</name>
    <dbReference type="NCBI Taxonomy" id="348837"/>
    <lineage>
        <taxon>Eukaryota</taxon>
        <taxon>Metamonada</taxon>
        <taxon>Diplomonadida</taxon>
        <taxon>Hexamitidae</taxon>
        <taxon>Hexamitinae</taxon>
        <taxon>Spironucleus</taxon>
    </lineage>
</organism>
<evidence type="ECO:0000256" key="1">
    <source>
        <dbReference type="SAM" id="Phobius"/>
    </source>
</evidence>
<sequence length="525" mass="59194">MLILLSDVTTCFDDTAKLIGIVQQFQYNMKVVNAKPSPLRCQAFNNTESTATLSYMDSTAKTIETKFIYFSDRPIEIQFKSVDETVFKTMAALSIISYSVKLSNELDVSGTFSLIQNTLVNTSNCWNTMTLNYSRSGDSSYLNLSADPNDCIITDPTAKFQYQVDSVWYNVDIAPLASAPSDYEGYKTPFEHIKTKFYRVNLTDSADDVKKQIEDFYVQFSKNRAIKMRLFLEFTQTGSKLKQQIFSPISNIVTVSNECQTAISGFGTISSEFFQVVGDLTKLSTCINNIATVQSSMVLGNIQLYDDRLFSVMVGMATLMFKFSSPQDAMLELPSSPNALVIMSFLDADGKVVREEAKEYTISLSCFYKISAIISYAETCIVFFPVQTDRCVQLYSKAAKTRFQQILQADAATASRLIYQVYEFTMPFESVPYFRTCLRENTTSMNTTFTFFQGSYSARQHAFVDTLKTSFQPLVMFNNDYDFQFQYVVGIDQTSLIAMPVSIILVVLFITVGTVFAVLIVRLSQ</sequence>
<proteinExistence type="predicted"/>
<name>A0A9P8RYN7_9EUKA</name>
<keyword evidence="1" id="KW-0812">Transmembrane</keyword>
<reference evidence="2 3" key="1">
    <citation type="journal article" date="2014" name="PLoS Genet.">
        <title>The Genome of Spironucleus salmonicida Highlights a Fish Pathogen Adapted to Fluctuating Environments.</title>
        <authorList>
            <person name="Xu F."/>
            <person name="Jerlstrom-Hultqvist J."/>
            <person name="Einarsson E."/>
            <person name="Astvaldsson A."/>
            <person name="Svard S.G."/>
            <person name="Andersson J.O."/>
        </authorList>
    </citation>
    <scope>NUCLEOTIDE SEQUENCE [LARGE SCALE GENOMIC DNA]</scope>
    <source>
        <strain evidence="2 3">ATCC 50377</strain>
    </source>
</reference>
<evidence type="ECO:0000313" key="3">
    <source>
        <dbReference type="Proteomes" id="UP000018208"/>
    </source>
</evidence>
<dbReference type="EMBL" id="AUWU02000004">
    <property type="protein sequence ID" value="KAH0573846.1"/>
    <property type="molecule type" value="Genomic_DNA"/>
</dbReference>
<gene>
    <name evidence="2" type="ORF">SS50377_23781</name>
</gene>
<comment type="caution">
    <text evidence="2">The sequence shown here is derived from an EMBL/GenBank/DDBJ whole genome shotgun (WGS) entry which is preliminary data.</text>
</comment>